<accession>A0A839SWB8</accession>
<dbReference type="Proteomes" id="UP000581135">
    <property type="component" value="Unassembled WGS sequence"/>
</dbReference>
<name>A0A839SWB8_9PROT</name>
<sequence>MEELQKAYGKSGSDIAASYQSWRLYSKVPYVSFTHGERYVTNYANAAAKAYGAYESSGVMPEGATLAKDSFSVTAAGQVSIGPLFIMEKMGAGFAAETNDWRYSMIMPNGAVFGVTGGKGSDNVQFCADCHMATDTDSMFFLPEEYRVK</sequence>
<dbReference type="Gene3D" id="3.50.70.20">
    <property type="entry name" value="Cytochrome P460"/>
    <property type="match status" value="1"/>
</dbReference>
<reference evidence="2 3" key="1">
    <citation type="submission" date="2020-08" db="EMBL/GenBank/DDBJ databases">
        <title>Genomic Encyclopedia of Type Strains, Phase III (KMG-III): the genomes of soil and plant-associated and newly described type strains.</title>
        <authorList>
            <person name="Whitman W."/>
        </authorList>
    </citation>
    <scope>NUCLEOTIDE SEQUENCE [LARGE SCALE GENOMIC DNA]</scope>
    <source>
        <strain evidence="2 3">CECT 8803</strain>
    </source>
</reference>
<dbReference type="CDD" id="cd20716">
    <property type="entry name" value="cyt_P460_fam"/>
    <property type="match status" value="1"/>
</dbReference>
<feature type="domain" description="Cytochrome P460" evidence="1">
    <location>
        <begin position="39"/>
        <end position="140"/>
    </location>
</feature>
<gene>
    <name evidence="2" type="ORF">FHR98_002102</name>
</gene>
<evidence type="ECO:0000313" key="2">
    <source>
        <dbReference type="EMBL" id="MBB3065806.1"/>
    </source>
</evidence>
<organism evidence="2 3">
    <name type="scientific">Limibacillus halophilus</name>
    <dbReference type="NCBI Taxonomy" id="1579333"/>
    <lineage>
        <taxon>Bacteria</taxon>
        <taxon>Pseudomonadati</taxon>
        <taxon>Pseudomonadota</taxon>
        <taxon>Alphaproteobacteria</taxon>
        <taxon>Rhodospirillales</taxon>
        <taxon>Rhodovibrionaceae</taxon>
        <taxon>Limibacillus</taxon>
    </lineage>
</organism>
<dbReference type="AlphaFoldDB" id="A0A839SWB8"/>
<keyword evidence="3" id="KW-1185">Reference proteome</keyword>
<protein>
    <recommendedName>
        <fullName evidence="1">Cytochrome P460 domain-containing protein</fullName>
    </recommendedName>
</protein>
<dbReference type="InterPro" id="IPR032033">
    <property type="entry name" value="Cytochrome_P460"/>
</dbReference>
<evidence type="ECO:0000313" key="3">
    <source>
        <dbReference type="Proteomes" id="UP000581135"/>
    </source>
</evidence>
<dbReference type="RefSeq" id="WP_183416628.1">
    <property type="nucleotide sequence ID" value="NZ_JACHXA010000005.1"/>
</dbReference>
<comment type="caution">
    <text evidence="2">The sequence shown here is derived from an EMBL/GenBank/DDBJ whole genome shotgun (WGS) entry which is preliminary data.</text>
</comment>
<dbReference type="Pfam" id="PF16694">
    <property type="entry name" value="Cytochrome_P460"/>
    <property type="match status" value="1"/>
</dbReference>
<evidence type="ECO:0000259" key="1">
    <source>
        <dbReference type="Pfam" id="PF16694"/>
    </source>
</evidence>
<dbReference type="EMBL" id="JACHXA010000005">
    <property type="protein sequence ID" value="MBB3065806.1"/>
    <property type="molecule type" value="Genomic_DNA"/>
</dbReference>
<dbReference type="InterPro" id="IPR038142">
    <property type="entry name" value="Cytochrome_P460_sp"/>
</dbReference>
<proteinExistence type="predicted"/>